<evidence type="ECO:0000259" key="1">
    <source>
        <dbReference type="Pfam" id="PF21089"/>
    </source>
</evidence>
<sequence length="88" mass="9440">METVFLGVRITGSHRKSGNRGSGNFRGQLTKYLDGAAIFPAAGHMSLAIEALNQVFDAEAAFIDSVTLRDVRIQTALVIDAIGNLLSY</sequence>
<keyword evidence="3" id="KW-1185">Reference proteome</keyword>
<dbReference type="VEuPathDB" id="FungiDB:EYZ11_008621"/>
<protein>
    <recommendedName>
        <fullName evidence="1">Polyketide synthase dehydratase domain-containing protein</fullName>
    </recommendedName>
</protein>
<name>A0A4S3JFG4_9EURO</name>
<evidence type="ECO:0000313" key="3">
    <source>
        <dbReference type="Proteomes" id="UP000308092"/>
    </source>
</evidence>
<dbReference type="Gene3D" id="3.10.129.10">
    <property type="entry name" value="Hotdog Thioesterase"/>
    <property type="match status" value="1"/>
</dbReference>
<reference evidence="2 3" key="1">
    <citation type="submission" date="2019-03" db="EMBL/GenBank/DDBJ databases">
        <title>The genome sequence of a newly discovered highly antifungal drug resistant Aspergillus species, Aspergillus tanneri NIH 1004.</title>
        <authorList>
            <person name="Mounaud S."/>
            <person name="Singh I."/>
            <person name="Joardar V."/>
            <person name="Pakala S."/>
            <person name="Pakala S."/>
            <person name="Venepally P."/>
            <person name="Hoover J."/>
            <person name="Nierman W."/>
            <person name="Chung J."/>
            <person name="Losada L."/>
        </authorList>
    </citation>
    <scope>NUCLEOTIDE SEQUENCE [LARGE SCALE GENOMIC DNA]</scope>
    <source>
        <strain evidence="2 3">NIH1004</strain>
    </source>
</reference>
<dbReference type="Pfam" id="PF21089">
    <property type="entry name" value="PKS_DH_N"/>
    <property type="match status" value="1"/>
</dbReference>
<dbReference type="InterPro" id="IPR049552">
    <property type="entry name" value="PKS_DH_N"/>
</dbReference>
<feature type="domain" description="Polyketide synthase dehydratase" evidence="1">
    <location>
        <begin position="33"/>
        <end position="81"/>
    </location>
</feature>
<proteinExistence type="predicted"/>
<dbReference type="EMBL" id="SOSA01000373">
    <property type="protein sequence ID" value="THC91911.1"/>
    <property type="molecule type" value="Genomic_DNA"/>
</dbReference>
<dbReference type="AlphaFoldDB" id="A0A4S3JFG4"/>
<evidence type="ECO:0000313" key="2">
    <source>
        <dbReference type="EMBL" id="THC91911.1"/>
    </source>
</evidence>
<dbReference type="Proteomes" id="UP000308092">
    <property type="component" value="Unassembled WGS sequence"/>
</dbReference>
<organism evidence="2 3">
    <name type="scientific">Aspergillus tanneri</name>
    <dbReference type="NCBI Taxonomy" id="1220188"/>
    <lineage>
        <taxon>Eukaryota</taxon>
        <taxon>Fungi</taxon>
        <taxon>Dikarya</taxon>
        <taxon>Ascomycota</taxon>
        <taxon>Pezizomycotina</taxon>
        <taxon>Eurotiomycetes</taxon>
        <taxon>Eurotiomycetidae</taxon>
        <taxon>Eurotiales</taxon>
        <taxon>Aspergillaceae</taxon>
        <taxon>Aspergillus</taxon>
        <taxon>Aspergillus subgen. Circumdati</taxon>
    </lineage>
</organism>
<comment type="caution">
    <text evidence="2">The sequence shown here is derived from an EMBL/GenBank/DDBJ whole genome shotgun (WGS) entry which is preliminary data.</text>
</comment>
<gene>
    <name evidence="2" type="ORF">EYZ11_008621</name>
</gene>
<accession>A0A4S3JFG4</accession>